<comment type="caution">
    <text evidence="3">The sequence shown here is derived from an EMBL/GenBank/DDBJ whole genome shotgun (WGS) entry which is preliminary data.</text>
</comment>
<dbReference type="Pfam" id="PF07719">
    <property type="entry name" value="TPR_2"/>
    <property type="match status" value="1"/>
</dbReference>
<evidence type="ECO:0000313" key="3">
    <source>
        <dbReference type="EMBL" id="GAE32195.1"/>
    </source>
</evidence>
<keyword evidence="1" id="KW-0677">Repeat</keyword>
<evidence type="ECO:0000256" key="2">
    <source>
        <dbReference type="ARBA" id="ARBA00022803"/>
    </source>
</evidence>
<keyword evidence="2" id="KW-0802">TPR repeat</keyword>
<dbReference type="SUPFAM" id="SSF48452">
    <property type="entry name" value="TPR-like"/>
    <property type="match status" value="1"/>
</dbReference>
<sequence>MTMMEQGIQHMNEQQYEEAAKCFTSAIEENPKDPTGYINFGNLLGIVGDFERSLAFLIKQLN</sequence>
<protein>
    <submittedName>
        <fullName evidence="3">Tetratricopeptide repeat family protein</fullName>
    </submittedName>
</protein>
<organism evidence="3 4">
    <name type="scientific">Halalkalibacter hemicellulosilyticusJCM 9152</name>
    <dbReference type="NCBI Taxonomy" id="1236971"/>
    <lineage>
        <taxon>Bacteria</taxon>
        <taxon>Bacillati</taxon>
        <taxon>Bacillota</taxon>
        <taxon>Bacilli</taxon>
        <taxon>Bacillales</taxon>
        <taxon>Bacillaceae</taxon>
        <taxon>Halalkalibacter</taxon>
    </lineage>
</organism>
<dbReference type="STRING" id="1236971.JCM9152_3717"/>
<dbReference type="Gene3D" id="1.25.40.10">
    <property type="entry name" value="Tetratricopeptide repeat domain"/>
    <property type="match status" value="1"/>
</dbReference>
<name>W4QJ97_9BACI</name>
<dbReference type="InterPro" id="IPR011990">
    <property type="entry name" value="TPR-like_helical_dom_sf"/>
</dbReference>
<accession>W4QJ97</accession>
<reference evidence="3" key="1">
    <citation type="journal article" date="2014" name="Genome Announc.">
        <title>Draft Genome Sequences of Three Alkaliphilic Bacillus Strains, Bacillus wakoensis JCM 9140T, Bacillus akibai JCM 9157T, and Bacillus hemicellulosilyticus JCM 9152T.</title>
        <authorList>
            <person name="Yuki M."/>
            <person name="Oshima K."/>
            <person name="Suda W."/>
            <person name="Oshida Y."/>
            <person name="Kitamura K."/>
            <person name="Iida T."/>
            <person name="Hattori M."/>
            <person name="Ohkuma M."/>
        </authorList>
    </citation>
    <scope>NUCLEOTIDE SEQUENCE [LARGE SCALE GENOMIC DNA]</scope>
    <source>
        <strain evidence="3">JCM 9152</strain>
    </source>
</reference>
<dbReference type="EMBL" id="BAUU01000031">
    <property type="protein sequence ID" value="GAE32195.1"/>
    <property type="molecule type" value="Genomic_DNA"/>
</dbReference>
<dbReference type="AlphaFoldDB" id="W4QJ97"/>
<proteinExistence type="predicted"/>
<keyword evidence="4" id="KW-1185">Reference proteome</keyword>
<evidence type="ECO:0000256" key="1">
    <source>
        <dbReference type="ARBA" id="ARBA00022737"/>
    </source>
</evidence>
<gene>
    <name evidence="3" type="ORF">JCM9152_3717</name>
</gene>
<dbReference type="Proteomes" id="UP000018895">
    <property type="component" value="Unassembled WGS sequence"/>
</dbReference>
<dbReference type="InterPro" id="IPR013105">
    <property type="entry name" value="TPR_2"/>
</dbReference>
<evidence type="ECO:0000313" key="4">
    <source>
        <dbReference type="Proteomes" id="UP000018895"/>
    </source>
</evidence>